<dbReference type="SUPFAM" id="SSF46689">
    <property type="entry name" value="Homeodomain-like"/>
    <property type="match status" value="1"/>
</dbReference>
<evidence type="ECO:0000256" key="3">
    <source>
        <dbReference type="ARBA" id="ARBA00023163"/>
    </source>
</evidence>
<accession>A0ABX1Y285</accession>
<keyword evidence="4" id="KW-0812">Transmembrane</keyword>
<feature type="transmembrane region" description="Helical" evidence="4">
    <location>
        <begin position="12"/>
        <end position="36"/>
    </location>
</feature>
<keyword evidence="1" id="KW-0805">Transcription regulation</keyword>
<evidence type="ECO:0000256" key="1">
    <source>
        <dbReference type="ARBA" id="ARBA00023015"/>
    </source>
</evidence>
<dbReference type="Pfam" id="PF12833">
    <property type="entry name" value="HTH_18"/>
    <property type="match status" value="1"/>
</dbReference>
<keyword evidence="3" id="KW-0804">Transcription</keyword>
<dbReference type="PANTHER" id="PTHR43280:SF2">
    <property type="entry name" value="HTH-TYPE TRANSCRIPTIONAL REGULATOR EXSA"/>
    <property type="match status" value="1"/>
</dbReference>
<dbReference type="PRINTS" id="PR00032">
    <property type="entry name" value="HTHARAC"/>
</dbReference>
<dbReference type="Gene3D" id="1.10.10.60">
    <property type="entry name" value="Homeodomain-like"/>
    <property type="match status" value="2"/>
</dbReference>
<dbReference type="InterPro" id="IPR018060">
    <property type="entry name" value="HTH_AraC"/>
</dbReference>
<dbReference type="PANTHER" id="PTHR43280">
    <property type="entry name" value="ARAC-FAMILY TRANSCRIPTIONAL REGULATOR"/>
    <property type="match status" value="1"/>
</dbReference>
<keyword evidence="4" id="KW-0472">Membrane</keyword>
<organism evidence="6 7">
    <name type="scientific">Paenibacillus phytorum</name>
    <dbReference type="NCBI Taxonomy" id="2654977"/>
    <lineage>
        <taxon>Bacteria</taxon>
        <taxon>Bacillati</taxon>
        <taxon>Bacillota</taxon>
        <taxon>Bacilli</taxon>
        <taxon>Bacillales</taxon>
        <taxon>Paenibacillaceae</taxon>
        <taxon>Paenibacillus</taxon>
    </lineage>
</organism>
<keyword evidence="4" id="KW-1133">Transmembrane helix</keyword>
<dbReference type="EMBL" id="WHOA01000195">
    <property type="protein sequence ID" value="NOU74987.1"/>
    <property type="molecule type" value="Genomic_DNA"/>
</dbReference>
<dbReference type="SMART" id="SM00342">
    <property type="entry name" value="HTH_ARAC"/>
    <property type="match status" value="1"/>
</dbReference>
<dbReference type="Proteomes" id="UP000616779">
    <property type="component" value="Unassembled WGS sequence"/>
</dbReference>
<evidence type="ECO:0000256" key="4">
    <source>
        <dbReference type="SAM" id="Phobius"/>
    </source>
</evidence>
<evidence type="ECO:0000313" key="6">
    <source>
        <dbReference type="EMBL" id="NOU74987.1"/>
    </source>
</evidence>
<reference evidence="6 7" key="1">
    <citation type="submission" date="2019-10" db="EMBL/GenBank/DDBJ databases">
        <title>Description of Paenibacillus terrestris sp. nov.</title>
        <authorList>
            <person name="Carlier A."/>
            <person name="Qi S."/>
        </authorList>
    </citation>
    <scope>NUCLEOTIDE SEQUENCE [LARGE SCALE GENOMIC DNA]</scope>
    <source>
        <strain evidence="6 7">LMG 31458</strain>
    </source>
</reference>
<dbReference type="InterPro" id="IPR020449">
    <property type="entry name" value="Tscrpt_reg_AraC-type_HTH"/>
</dbReference>
<dbReference type="InterPro" id="IPR009057">
    <property type="entry name" value="Homeodomain-like_sf"/>
</dbReference>
<proteinExistence type="predicted"/>
<name>A0ABX1Y285_9BACL</name>
<evidence type="ECO:0000256" key="2">
    <source>
        <dbReference type="ARBA" id="ARBA00023125"/>
    </source>
</evidence>
<keyword evidence="2" id="KW-0238">DNA-binding</keyword>
<comment type="caution">
    <text evidence="6">The sequence shown here is derived from an EMBL/GenBank/DDBJ whole genome shotgun (WGS) entry which is preliminary data.</text>
</comment>
<evidence type="ECO:0000259" key="5">
    <source>
        <dbReference type="PROSITE" id="PS01124"/>
    </source>
</evidence>
<protein>
    <submittedName>
        <fullName evidence="6">Helix-turn-helix domain-containing protein</fullName>
    </submittedName>
</protein>
<dbReference type="PROSITE" id="PS01124">
    <property type="entry name" value="HTH_ARAC_FAMILY_2"/>
    <property type="match status" value="1"/>
</dbReference>
<dbReference type="RefSeq" id="WP_171646380.1">
    <property type="nucleotide sequence ID" value="NZ_WHOA01000195.1"/>
</dbReference>
<evidence type="ECO:0000313" key="7">
    <source>
        <dbReference type="Proteomes" id="UP000616779"/>
    </source>
</evidence>
<feature type="transmembrane region" description="Helical" evidence="4">
    <location>
        <begin position="301"/>
        <end position="322"/>
    </location>
</feature>
<keyword evidence="7" id="KW-1185">Reference proteome</keyword>
<feature type="domain" description="HTH araC/xylS-type" evidence="5">
    <location>
        <begin position="686"/>
        <end position="785"/>
    </location>
</feature>
<gene>
    <name evidence="6" type="ORF">GC098_26985</name>
</gene>
<sequence>MRSLKIWGWRKSIVWTWFISYLIILFLPIGVSFIVYQQSSKVLMSEITRANTTMMNQVRDALDNRFENIERLNTVITFNTNVQDLIYSNMIDADQAFKTYQVTRDLQFYTIFYPFVDDYYIYNARTDQILTSSSIRNSRLGYELTLNGGNLSYDKWLSNVTQKGQKVYRPIERVSENGKLTRSLALISSFPAAANEQPVGSVVIMIDEARLQEIVNKVQLFNGGEMFILDKDNQSLLSNSPDQSVNSLIIDSFAGDTGTLFALSKGKESQYFFTKSTISGLKYVLVVPRQLFWGNVEYIRLLTYITLLLVLLGGLLLVLFFIRRNYNPVNKLLQTIQNETRDPKSPEENEFNFIQQALFKTLDEKQSFRLKLNQQNHLLRSNFISRLLKGRLDTQIPLEEALNTFNMTFSTDDFAVILFFMENNDEFISRVEGRDDAEKIKLMYFIITNIVEEIARKRHAGYIAEVDEMLACLTCFREGTHDEQEQDLLNIALEAQAYLRDNFRIHLEFSISAVHATVEGIAEAYKEAMDVMEYRVVTGNLNVISFNETHKHKMDQLHSEYYYPLQVEQQLINYVKIGDVTRAKQTLDDIFDRNINKALVSVQMTKCLMFNMVSTFIKTINEIGNVEETGFMKNQHHLNQLMFCESIGEMKTQLTAMLQEVCDYTFTERKRRQERSRYESLENLVDNVLNYIGSHYQDVNLNISSIAEHFQMKSAYLSQLYKEQRGEGILDDINKFRINRAKEWLKLEQLNVNEVAKRVGFNEVTAFIRVFKKYEGITPGRYKELESEN</sequence>